<dbReference type="EMBL" id="JBBWRZ010000010">
    <property type="protein sequence ID" value="KAK8227229.1"/>
    <property type="molecule type" value="Genomic_DNA"/>
</dbReference>
<dbReference type="InterPro" id="IPR011333">
    <property type="entry name" value="SKP1/BTB/POZ_sf"/>
</dbReference>
<sequence>MGLPMWPGIENREDFPKSGFSDTRESDFAFRCERRLFNVHREILRTKRGYLELFCNPRKPFGVVMREDRQVPWHETPRIALAMLRWCYTGVFIENAVPSTGFFPRIHNIDKDIFRVCVLSYAVAVEHGLDKGLLDSILETFQQNLVFFMAAAMNMGSGSNSHLWPITQHGVMEVVQLILKTTEKNDTRLKDLVLSAVSSNFMDMSTGMRCILREIEGFDECVMSYRRD</sequence>
<reference evidence="1 2" key="1">
    <citation type="submission" date="2024-04" db="EMBL/GenBank/DDBJ databases">
        <title>Phyllosticta paracitricarpa is synonymous to the EU quarantine fungus P. citricarpa based on phylogenomic analyses.</title>
        <authorList>
            <consortium name="Lawrence Berkeley National Laboratory"/>
            <person name="Van Ingen-Buijs V.A."/>
            <person name="Van Westerhoven A.C."/>
            <person name="Haridas S."/>
            <person name="Skiadas P."/>
            <person name="Martin F."/>
            <person name="Groenewald J.Z."/>
            <person name="Crous P.W."/>
            <person name="Seidl M.F."/>
        </authorList>
    </citation>
    <scope>NUCLEOTIDE SEQUENCE [LARGE SCALE GENOMIC DNA]</scope>
    <source>
        <strain evidence="1 2">CBS 123374</strain>
    </source>
</reference>
<accession>A0ABR1YE31</accession>
<evidence type="ECO:0008006" key="3">
    <source>
        <dbReference type="Google" id="ProtNLM"/>
    </source>
</evidence>
<keyword evidence="2" id="KW-1185">Reference proteome</keyword>
<gene>
    <name evidence="1" type="ORF">HDK90DRAFT_513780</name>
</gene>
<evidence type="ECO:0000313" key="2">
    <source>
        <dbReference type="Proteomes" id="UP001492380"/>
    </source>
</evidence>
<name>A0ABR1YE31_9PEZI</name>
<evidence type="ECO:0000313" key="1">
    <source>
        <dbReference type="EMBL" id="KAK8227229.1"/>
    </source>
</evidence>
<comment type="caution">
    <text evidence="1">The sequence shown here is derived from an EMBL/GenBank/DDBJ whole genome shotgun (WGS) entry which is preliminary data.</text>
</comment>
<dbReference type="Gene3D" id="3.30.710.10">
    <property type="entry name" value="Potassium Channel Kv1.1, Chain A"/>
    <property type="match status" value="1"/>
</dbReference>
<dbReference type="Proteomes" id="UP001492380">
    <property type="component" value="Unassembled WGS sequence"/>
</dbReference>
<organism evidence="1 2">
    <name type="scientific">Phyllosticta capitalensis</name>
    <dbReference type="NCBI Taxonomy" id="121624"/>
    <lineage>
        <taxon>Eukaryota</taxon>
        <taxon>Fungi</taxon>
        <taxon>Dikarya</taxon>
        <taxon>Ascomycota</taxon>
        <taxon>Pezizomycotina</taxon>
        <taxon>Dothideomycetes</taxon>
        <taxon>Dothideomycetes incertae sedis</taxon>
        <taxon>Botryosphaeriales</taxon>
        <taxon>Phyllostictaceae</taxon>
        <taxon>Phyllosticta</taxon>
    </lineage>
</organism>
<proteinExistence type="predicted"/>
<protein>
    <recommendedName>
        <fullName evidence="3">BTB domain-containing protein</fullName>
    </recommendedName>
</protein>